<dbReference type="InterPro" id="IPR000524">
    <property type="entry name" value="Tscrpt_reg_HTH_GntR"/>
</dbReference>
<keyword evidence="2" id="KW-0238">DNA-binding</keyword>
<evidence type="ECO:0000256" key="3">
    <source>
        <dbReference type="ARBA" id="ARBA00023163"/>
    </source>
</evidence>
<dbReference type="EMBL" id="CP040556">
    <property type="protein sequence ID" value="QLB53020.1"/>
    <property type="molecule type" value="Genomic_DNA"/>
</dbReference>
<dbReference type="InterPro" id="IPR011663">
    <property type="entry name" value="UTRA"/>
</dbReference>
<protein>
    <submittedName>
        <fullName evidence="5">GntR family transcriptional regulator</fullName>
    </submittedName>
</protein>
<proteinExistence type="predicted"/>
<dbReference type="SMART" id="SM00866">
    <property type="entry name" value="UTRA"/>
    <property type="match status" value="1"/>
</dbReference>
<dbReference type="FunFam" id="1.10.10.10:FF:000079">
    <property type="entry name" value="GntR family transcriptional regulator"/>
    <property type="match status" value="1"/>
</dbReference>
<keyword evidence="3" id="KW-0804">Transcription</keyword>
<dbReference type="InterPro" id="IPR036388">
    <property type="entry name" value="WH-like_DNA-bd_sf"/>
</dbReference>
<organism evidence="5 6">
    <name type="scientific">Streptococcus sanguinis</name>
    <dbReference type="NCBI Taxonomy" id="1305"/>
    <lineage>
        <taxon>Bacteria</taxon>
        <taxon>Bacillati</taxon>
        <taxon>Bacillota</taxon>
        <taxon>Bacilli</taxon>
        <taxon>Lactobacillales</taxon>
        <taxon>Streptococcaceae</taxon>
        <taxon>Streptococcus</taxon>
    </lineage>
</organism>
<evidence type="ECO:0000313" key="6">
    <source>
        <dbReference type="Proteomes" id="UP000509410"/>
    </source>
</evidence>
<feature type="domain" description="HTH gntR-type" evidence="4">
    <location>
        <begin position="8"/>
        <end position="76"/>
    </location>
</feature>
<dbReference type="InterPro" id="IPR028978">
    <property type="entry name" value="Chorismate_lyase_/UTRA_dom_sf"/>
</dbReference>
<dbReference type="InterPro" id="IPR036390">
    <property type="entry name" value="WH_DNA-bd_sf"/>
</dbReference>
<gene>
    <name evidence="5" type="ORF">FFV08_10715</name>
</gene>
<dbReference type="SMART" id="SM00345">
    <property type="entry name" value="HTH_GNTR"/>
    <property type="match status" value="1"/>
</dbReference>
<evidence type="ECO:0000256" key="1">
    <source>
        <dbReference type="ARBA" id="ARBA00023015"/>
    </source>
</evidence>
<evidence type="ECO:0000259" key="4">
    <source>
        <dbReference type="PROSITE" id="PS50949"/>
    </source>
</evidence>
<dbReference type="InterPro" id="IPR050679">
    <property type="entry name" value="Bact_HTH_transcr_reg"/>
</dbReference>
<dbReference type="CDD" id="cd07377">
    <property type="entry name" value="WHTH_GntR"/>
    <property type="match status" value="1"/>
</dbReference>
<dbReference type="PANTHER" id="PTHR44846:SF1">
    <property type="entry name" value="MANNOSYL-D-GLYCERATE TRANSPORT_METABOLISM SYSTEM REPRESSOR MNGR-RELATED"/>
    <property type="match status" value="1"/>
</dbReference>
<sequence length="236" mass="27211">MTITNSQIPLYIQIKNSIKEKITSKEYPIGTKIPTETELEAQYSVSRVTVRKAIKELVAEGYLVKQQGKGTFVNHKTVKRKMSYVMGYSKSCLTNGLTPSSVVLDKKIIFPTEEIAKKLEVSVNDKVIYIRRKRLADGVPIFLENNYFAYKDYHFLMEENLNDSLYEILEKRGIRPEHSGTRTLELALANDEISHIMSLPIGTPFFFLDVVILDQNNKPIHVGHQYYLADYYKFDM</sequence>
<dbReference type="PANTHER" id="PTHR44846">
    <property type="entry name" value="MANNOSYL-D-GLYCERATE TRANSPORT/METABOLISM SYSTEM REPRESSOR MNGR-RELATED"/>
    <property type="match status" value="1"/>
</dbReference>
<dbReference type="AlphaFoldDB" id="A0A7H8V982"/>
<name>A0A7H8V982_STRSA</name>
<evidence type="ECO:0000313" key="5">
    <source>
        <dbReference type="EMBL" id="QLB53020.1"/>
    </source>
</evidence>
<dbReference type="Gene3D" id="3.40.1410.10">
    <property type="entry name" value="Chorismate lyase-like"/>
    <property type="match status" value="1"/>
</dbReference>
<dbReference type="PRINTS" id="PR00035">
    <property type="entry name" value="HTHGNTR"/>
</dbReference>
<evidence type="ECO:0000256" key="2">
    <source>
        <dbReference type="ARBA" id="ARBA00023125"/>
    </source>
</evidence>
<dbReference type="Gene3D" id="1.10.10.10">
    <property type="entry name" value="Winged helix-like DNA-binding domain superfamily/Winged helix DNA-binding domain"/>
    <property type="match status" value="1"/>
</dbReference>
<dbReference type="GO" id="GO:0045892">
    <property type="term" value="P:negative regulation of DNA-templated transcription"/>
    <property type="evidence" value="ECO:0007669"/>
    <property type="project" value="TreeGrafter"/>
</dbReference>
<reference evidence="5 6" key="1">
    <citation type="submission" date="2019-05" db="EMBL/GenBank/DDBJ databases">
        <title>The organization of the Streptococcus sanguinis genomes.</title>
        <authorList>
            <person name="Wu C.H."/>
            <person name="Chen Y.Y.M."/>
            <person name="Wang H.Y."/>
        </authorList>
    </citation>
    <scope>NUCLEOTIDE SEQUENCE [LARGE SCALE GENOMIC DNA]</scope>
    <source>
        <strain evidence="5 6">CGMH010</strain>
    </source>
</reference>
<dbReference type="Pfam" id="PF00392">
    <property type="entry name" value="GntR"/>
    <property type="match status" value="1"/>
</dbReference>
<dbReference type="GO" id="GO:0003677">
    <property type="term" value="F:DNA binding"/>
    <property type="evidence" value="ECO:0007669"/>
    <property type="project" value="UniProtKB-KW"/>
</dbReference>
<accession>A0A7H8V982</accession>
<dbReference type="PROSITE" id="PS50949">
    <property type="entry name" value="HTH_GNTR"/>
    <property type="match status" value="1"/>
</dbReference>
<dbReference type="Proteomes" id="UP000509410">
    <property type="component" value="Chromosome"/>
</dbReference>
<dbReference type="GO" id="GO:0003700">
    <property type="term" value="F:DNA-binding transcription factor activity"/>
    <property type="evidence" value="ECO:0007669"/>
    <property type="project" value="InterPro"/>
</dbReference>
<keyword evidence="1" id="KW-0805">Transcription regulation</keyword>
<dbReference type="SUPFAM" id="SSF64288">
    <property type="entry name" value="Chorismate lyase-like"/>
    <property type="match status" value="1"/>
</dbReference>
<dbReference type="Pfam" id="PF07702">
    <property type="entry name" value="UTRA"/>
    <property type="match status" value="1"/>
</dbReference>
<dbReference type="SUPFAM" id="SSF46785">
    <property type="entry name" value="Winged helix' DNA-binding domain"/>
    <property type="match status" value="1"/>
</dbReference>